<dbReference type="AlphaFoldDB" id="A0A238KYW3"/>
<dbReference type="GO" id="GO:0016787">
    <property type="term" value="F:hydrolase activity"/>
    <property type="evidence" value="ECO:0007669"/>
    <property type="project" value="UniProtKB-KW"/>
</dbReference>
<dbReference type="PANTHER" id="PTHR12277:SF81">
    <property type="entry name" value="PROTEIN ABHD13"/>
    <property type="match status" value="1"/>
</dbReference>
<keyword evidence="2" id="KW-0378">Hydrolase</keyword>
<evidence type="ECO:0000313" key="3">
    <source>
        <dbReference type="Proteomes" id="UP000220836"/>
    </source>
</evidence>
<keyword evidence="3" id="KW-1185">Reference proteome</keyword>
<dbReference type="PANTHER" id="PTHR12277">
    <property type="entry name" value="ALPHA/BETA HYDROLASE DOMAIN-CONTAINING PROTEIN"/>
    <property type="match status" value="1"/>
</dbReference>
<protein>
    <submittedName>
        <fullName evidence="2">Alpha/beta hydrolase family protein</fullName>
    </submittedName>
</protein>
<evidence type="ECO:0000259" key="1">
    <source>
        <dbReference type="Pfam" id="PF12146"/>
    </source>
</evidence>
<proteinExistence type="predicted"/>
<accession>A0A238KYW3</accession>
<dbReference type="Proteomes" id="UP000220836">
    <property type="component" value="Unassembled WGS sequence"/>
</dbReference>
<name>A0A238KYW3_9RHOB</name>
<dbReference type="SUPFAM" id="SSF53474">
    <property type="entry name" value="alpha/beta-Hydrolases"/>
    <property type="match status" value="1"/>
</dbReference>
<dbReference type="Gene3D" id="3.40.50.1820">
    <property type="entry name" value="alpha/beta hydrolase"/>
    <property type="match status" value="1"/>
</dbReference>
<organism evidence="2 3">
    <name type="scientific">Pelagimonas varians</name>
    <dbReference type="NCBI Taxonomy" id="696760"/>
    <lineage>
        <taxon>Bacteria</taxon>
        <taxon>Pseudomonadati</taxon>
        <taxon>Pseudomonadota</taxon>
        <taxon>Alphaproteobacteria</taxon>
        <taxon>Rhodobacterales</taxon>
        <taxon>Roseobacteraceae</taxon>
        <taxon>Pelagimonas</taxon>
    </lineage>
</organism>
<dbReference type="InterPro" id="IPR022742">
    <property type="entry name" value="Hydrolase_4"/>
</dbReference>
<dbReference type="OrthoDB" id="9798884at2"/>
<evidence type="ECO:0000313" key="2">
    <source>
        <dbReference type="EMBL" id="SMX47830.1"/>
    </source>
</evidence>
<sequence>MILRRGILLLIGAAVLLYLGYAALLYRNHAHFIYPFLPNQLKIPGFESTRVAVPGARSLPVQVSAGDAGTPTVLFLMGNVGALELFGAMLKHHQSKGRTVVAMPYRGGGGVPGSSSEDTLKRDALAVFDTLPELTSGGPIILHGHSLGTGLAMYLAANRSVDGILLSAPFYRMCEVMAKATRLPACAMPGVQRWDSAVFTDAVTAPTLILHGELDKLIPIDHGQRLARSMPTADFFAIEGAGHTDLFKTPPYLEMIDQFFDRVSSP</sequence>
<dbReference type="RefSeq" id="WP_097806112.1">
    <property type="nucleotide sequence ID" value="NZ_FXYH01000016.1"/>
</dbReference>
<gene>
    <name evidence="2" type="ORF">PEV8663_03648</name>
</gene>
<feature type="domain" description="Serine aminopeptidase S33" evidence="1">
    <location>
        <begin position="74"/>
        <end position="177"/>
    </location>
</feature>
<dbReference type="Pfam" id="PF12146">
    <property type="entry name" value="Hydrolase_4"/>
    <property type="match status" value="1"/>
</dbReference>
<reference evidence="2 3" key="1">
    <citation type="submission" date="2017-05" db="EMBL/GenBank/DDBJ databases">
        <authorList>
            <person name="Song R."/>
            <person name="Chenine A.L."/>
            <person name="Ruprecht R.M."/>
        </authorList>
    </citation>
    <scope>NUCLEOTIDE SEQUENCE [LARGE SCALE GENOMIC DNA]</scope>
    <source>
        <strain evidence="2 3">CECT 8663</strain>
    </source>
</reference>
<dbReference type="InterPro" id="IPR029058">
    <property type="entry name" value="AB_hydrolase_fold"/>
</dbReference>
<dbReference type="EMBL" id="FXYH01000016">
    <property type="protein sequence ID" value="SMX47830.1"/>
    <property type="molecule type" value="Genomic_DNA"/>
</dbReference>